<feature type="transmembrane region" description="Helical" evidence="8">
    <location>
        <begin position="283"/>
        <end position="304"/>
    </location>
</feature>
<evidence type="ECO:0000256" key="4">
    <source>
        <dbReference type="ARBA" id="ARBA00022741"/>
    </source>
</evidence>
<organism evidence="11 12">
    <name type="scientific">Serratia marcescens</name>
    <dbReference type="NCBI Taxonomy" id="615"/>
    <lineage>
        <taxon>Bacteria</taxon>
        <taxon>Pseudomonadati</taxon>
        <taxon>Pseudomonadota</taxon>
        <taxon>Gammaproteobacteria</taxon>
        <taxon>Enterobacterales</taxon>
        <taxon>Yersiniaceae</taxon>
        <taxon>Serratia</taxon>
    </lineage>
</organism>
<gene>
    <name evidence="11" type="ORF">FHU12_0185</name>
</gene>
<keyword evidence="4" id="KW-0547">Nucleotide-binding</keyword>
<dbReference type="EMBL" id="VFMJ01000001">
    <property type="protein sequence ID" value="TQI82739.1"/>
    <property type="molecule type" value="Genomic_DNA"/>
</dbReference>
<reference evidence="11 12" key="1">
    <citation type="submission" date="2019-06" db="EMBL/GenBank/DDBJ databases">
        <authorList>
            <person name="Deangelis K."/>
            <person name="Huntemann M."/>
            <person name="Clum A."/>
            <person name="Pillay M."/>
            <person name="Palaniappan K."/>
            <person name="Varghese N."/>
            <person name="Mikhailova N."/>
            <person name="Stamatis D."/>
            <person name="Reddy T."/>
            <person name="Daum C."/>
            <person name="Shapiro N."/>
            <person name="Ivanova N."/>
            <person name="Kyrpides N."/>
            <person name="Woyke T."/>
        </authorList>
    </citation>
    <scope>NUCLEOTIDE SEQUENCE [LARGE SCALE GENOMIC DNA]</scope>
    <source>
        <strain evidence="11 12">106R</strain>
    </source>
</reference>
<dbReference type="Gene3D" id="1.20.1560.10">
    <property type="entry name" value="ABC transporter type 1, transmembrane domain"/>
    <property type="match status" value="1"/>
</dbReference>
<evidence type="ECO:0000313" key="11">
    <source>
        <dbReference type="EMBL" id="TQI82739.1"/>
    </source>
</evidence>
<dbReference type="FunFam" id="3.40.50.300:FF:000186">
    <property type="entry name" value="ATP-binding cassette sub-family B member 7, mitochondrial"/>
    <property type="match status" value="1"/>
</dbReference>
<evidence type="ECO:0000256" key="7">
    <source>
        <dbReference type="ARBA" id="ARBA00023136"/>
    </source>
</evidence>
<name>A0AA46QB09_SERMA</name>
<dbReference type="InterPro" id="IPR036640">
    <property type="entry name" value="ABC1_TM_sf"/>
</dbReference>
<comment type="caution">
    <text evidence="11">The sequence shown here is derived from an EMBL/GenBank/DDBJ whole genome shotgun (WGS) entry which is preliminary data.</text>
</comment>
<evidence type="ECO:0000256" key="8">
    <source>
        <dbReference type="SAM" id="Phobius"/>
    </source>
</evidence>
<feature type="transmembrane region" description="Helical" evidence="8">
    <location>
        <begin position="174"/>
        <end position="193"/>
    </location>
</feature>
<feature type="domain" description="ABC transmembrane type-1" evidence="10">
    <location>
        <begin position="58"/>
        <end position="343"/>
    </location>
</feature>
<dbReference type="Pfam" id="PF00664">
    <property type="entry name" value="ABC_membrane"/>
    <property type="match status" value="1"/>
</dbReference>
<evidence type="ECO:0000259" key="10">
    <source>
        <dbReference type="PROSITE" id="PS50929"/>
    </source>
</evidence>
<dbReference type="AlphaFoldDB" id="A0AA46QB09"/>
<feature type="transmembrane region" description="Helical" evidence="8">
    <location>
        <begin position="90"/>
        <end position="113"/>
    </location>
</feature>
<keyword evidence="6 8" id="KW-1133">Transmembrane helix</keyword>
<dbReference type="GO" id="GO:0140359">
    <property type="term" value="F:ABC-type transporter activity"/>
    <property type="evidence" value="ECO:0007669"/>
    <property type="project" value="InterPro"/>
</dbReference>
<dbReference type="PROSITE" id="PS00211">
    <property type="entry name" value="ABC_TRANSPORTER_1"/>
    <property type="match status" value="1"/>
</dbReference>
<dbReference type="SUPFAM" id="SSF52540">
    <property type="entry name" value="P-loop containing nucleoside triphosphate hydrolases"/>
    <property type="match status" value="1"/>
</dbReference>
<protein>
    <submittedName>
        <fullName evidence="11">ATP-binding cassette subfamily B protein</fullName>
    </submittedName>
</protein>
<sequence length="620" mass="69288">MAAAFAVGQAKLITPHAAVRREHDREDEYYMMDRSRLLKFLLPYLWPKDNPRLRGYLVVAFVFMVAAKVSTTLVPLAYKAMVDALSGETAKMLAVPLGLIIAYGVARVGGALFEELRNVMFIHVSQNATRLLGVRVFRQLHALSLRFHLERQTGGLSLSIERGTQAVSTVLSRLLFSIVPILFELTLVTAIMWHMLNGWFALAILTTVGCYILFTVLAVSWRTRFRRELNKANADANSKSIDSLLNYETVKYFGNEEFEAERFDLSRRLYEYAAIKNQFSFTAINLGQTAIISIGLIVMMAMAAQGITQGTMTVGDFVLVNAYLLQLYQPLNFFGFIYSEVRQALIDMENMFDLLQEKREIVDSPDAQPLRLDRGEVRFDAVSFGYDTRRPILKQVSFTIPAGHTVAVVGASGAGKSTLSRLLFRFYDVQGGAITLDGQDIRQLTQASLRQAIGIVPQDTVLFNDTLRYNIGYGKTGSSDEEIERAARLAHIHDFIVGLPDGYDTRVGERGLKLSGGEKQRVAIARTILKNPAILVFDEATSALDTQTEREIQGHLREVSRNHTTLVIAHRLSTVVDADEIIVLEAGEIVERGGHETLLAANGRYAAMWQTQYSEEQEPQ</sequence>
<dbReference type="InterPro" id="IPR039421">
    <property type="entry name" value="Type_1_exporter"/>
</dbReference>
<dbReference type="InterPro" id="IPR027417">
    <property type="entry name" value="P-loop_NTPase"/>
</dbReference>
<dbReference type="InterPro" id="IPR003593">
    <property type="entry name" value="AAA+_ATPase"/>
</dbReference>
<dbReference type="PANTHER" id="PTHR24221">
    <property type="entry name" value="ATP-BINDING CASSETTE SUB-FAMILY B"/>
    <property type="match status" value="1"/>
</dbReference>
<dbReference type="InterPro" id="IPR017871">
    <property type="entry name" value="ABC_transporter-like_CS"/>
</dbReference>
<keyword evidence="5 11" id="KW-0067">ATP-binding</keyword>
<dbReference type="GO" id="GO:0005886">
    <property type="term" value="C:plasma membrane"/>
    <property type="evidence" value="ECO:0007669"/>
    <property type="project" value="UniProtKB-SubCell"/>
</dbReference>
<feature type="transmembrane region" description="Helical" evidence="8">
    <location>
        <begin position="199"/>
        <end position="221"/>
    </location>
</feature>
<feature type="transmembrane region" description="Helical" evidence="8">
    <location>
        <begin position="56"/>
        <end position="78"/>
    </location>
</feature>
<evidence type="ECO:0000313" key="12">
    <source>
        <dbReference type="Proteomes" id="UP000320710"/>
    </source>
</evidence>
<dbReference type="CDD" id="cd03253">
    <property type="entry name" value="ABCC_ATM1_transporter"/>
    <property type="match status" value="1"/>
</dbReference>
<dbReference type="Proteomes" id="UP000320710">
    <property type="component" value="Unassembled WGS sequence"/>
</dbReference>
<dbReference type="PROSITE" id="PS50893">
    <property type="entry name" value="ABC_TRANSPORTER_2"/>
    <property type="match status" value="1"/>
</dbReference>
<dbReference type="InterPro" id="IPR011527">
    <property type="entry name" value="ABC1_TM_dom"/>
</dbReference>
<evidence type="ECO:0000256" key="5">
    <source>
        <dbReference type="ARBA" id="ARBA00022840"/>
    </source>
</evidence>
<dbReference type="GO" id="GO:0005524">
    <property type="term" value="F:ATP binding"/>
    <property type="evidence" value="ECO:0007669"/>
    <property type="project" value="UniProtKB-KW"/>
</dbReference>
<keyword evidence="2" id="KW-0813">Transport</keyword>
<dbReference type="Pfam" id="PF00005">
    <property type="entry name" value="ABC_tran"/>
    <property type="match status" value="1"/>
</dbReference>
<evidence type="ECO:0000256" key="1">
    <source>
        <dbReference type="ARBA" id="ARBA00004651"/>
    </source>
</evidence>
<dbReference type="Gene3D" id="3.40.50.300">
    <property type="entry name" value="P-loop containing nucleotide triphosphate hydrolases"/>
    <property type="match status" value="1"/>
</dbReference>
<keyword evidence="3 8" id="KW-0812">Transmembrane</keyword>
<evidence type="ECO:0000256" key="3">
    <source>
        <dbReference type="ARBA" id="ARBA00022692"/>
    </source>
</evidence>
<reference evidence="11 12" key="2">
    <citation type="submission" date="2019-07" db="EMBL/GenBank/DDBJ databases">
        <title>Investigation of anaerobic lignin degradation for improved lignocellulosic biofuels.</title>
        <authorList>
            <person name="Deangelis K.PhD."/>
        </authorList>
    </citation>
    <scope>NUCLEOTIDE SEQUENCE [LARGE SCALE GENOMIC DNA]</scope>
    <source>
        <strain evidence="11 12">106R</strain>
    </source>
</reference>
<dbReference type="InterPro" id="IPR003439">
    <property type="entry name" value="ABC_transporter-like_ATP-bd"/>
</dbReference>
<dbReference type="CDD" id="cd18582">
    <property type="entry name" value="ABC_6TM_ATM1_ABCB7"/>
    <property type="match status" value="1"/>
</dbReference>
<proteinExistence type="predicted"/>
<dbReference type="SUPFAM" id="SSF90123">
    <property type="entry name" value="ABC transporter transmembrane region"/>
    <property type="match status" value="1"/>
</dbReference>
<evidence type="ECO:0000256" key="2">
    <source>
        <dbReference type="ARBA" id="ARBA00022448"/>
    </source>
</evidence>
<dbReference type="PROSITE" id="PS50929">
    <property type="entry name" value="ABC_TM1F"/>
    <property type="match status" value="1"/>
</dbReference>
<comment type="subcellular location">
    <subcellularLocation>
        <location evidence="1">Cell membrane</location>
        <topology evidence="1">Multi-pass membrane protein</topology>
    </subcellularLocation>
</comment>
<dbReference type="SMART" id="SM00382">
    <property type="entry name" value="AAA"/>
    <property type="match status" value="1"/>
</dbReference>
<keyword evidence="7 8" id="KW-0472">Membrane</keyword>
<dbReference type="GO" id="GO:0016887">
    <property type="term" value="F:ATP hydrolysis activity"/>
    <property type="evidence" value="ECO:0007669"/>
    <property type="project" value="InterPro"/>
</dbReference>
<evidence type="ECO:0000256" key="6">
    <source>
        <dbReference type="ARBA" id="ARBA00022989"/>
    </source>
</evidence>
<dbReference type="GO" id="GO:0006879">
    <property type="term" value="P:intracellular iron ion homeostasis"/>
    <property type="evidence" value="ECO:0007669"/>
    <property type="project" value="TreeGrafter"/>
</dbReference>
<dbReference type="PANTHER" id="PTHR24221:SF402">
    <property type="entry name" value="IRON-SULFUR CLUSTERS TRANSPORTER ABCB7, MITOCHONDRIAL"/>
    <property type="match status" value="1"/>
</dbReference>
<feature type="domain" description="ABC transporter" evidence="9">
    <location>
        <begin position="377"/>
        <end position="611"/>
    </location>
</feature>
<accession>A0AA46QB09</accession>
<evidence type="ECO:0000259" key="9">
    <source>
        <dbReference type="PROSITE" id="PS50893"/>
    </source>
</evidence>